<reference evidence="9" key="1">
    <citation type="journal article" date="2019" name="Int. J. Syst. Evol. Microbiol.">
        <title>The Global Catalogue of Microorganisms (GCM) 10K type strain sequencing project: providing services to taxonomists for standard genome sequencing and annotation.</title>
        <authorList>
            <consortium name="The Broad Institute Genomics Platform"/>
            <consortium name="The Broad Institute Genome Sequencing Center for Infectious Disease"/>
            <person name="Wu L."/>
            <person name="Ma J."/>
        </authorList>
    </citation>
    <scope>NUCLEOTIDE SEQUENCE [LARGE SCALE GENOMIC DNA]</scope>
    <source>
        <strain evidence="9">CGMCC 1.12851</strain>
    </source>
</reference>
<keyword evidence="9" id="KW-1185">Reference proteome</keyword>
<feature type="transmembrane region" description="Helical" evidence="5">
    <location>
        <begin position="72"/>
        <end position="92"/>
    </location>
</feature>
<dbReference type="PROSITE" id="PS50885">
    <property type="entry name" value="HAMP"/>
    <property type="match status" value="1"/>
</dbReference>
<dbReference type="Pfam" id="PF00015">
    <property type="entry name" value="MCPsignal"/>
    <property type="match status" value="1"/>
</dbReference>
<evidence type="ECO:0000256" key="5">
    <source>
        <dbReference type="SAM" id="Phobius"/>
    </source>
</evidence>
<evidence type="ECO:0000256" key="2">
    <source>
        <dbReference type="ARBA" id="ARBA00029447"/>
    </source>
</evidence>
<feature type="coiled-coil region" evidence="4">
    <location>
        <begin position="383"/>
        <end position="410"/>
    </location>
</feature>
<keyword evidence="3" id="KW-0807">Transducer</keyword>
<dbReference type="InterPro" id="IPR051310">
    <property type="entry name" value="MCP_chemotaxis"/>
</dbReference>
<keyword evidence="5" id="KW-1133">Transmembrane helix</keyword>
<feature type="domain" description="HAMP" evidence="7">
    <location>
        <begin position="199"/>
        <end position="251"/>
    </location>
</feature>
<gene>
    <name evidence="8" type="ORF">GCM10010833_26090</name>
</gene>
<evidence type="ECO:0000313" key="9">
    <source>
        <dbReference type="Proteomes" id="UP000614261"/>
    </source>
</evidence>
<keyword evidence="1" id="KW-0145">Chemotaxis</keyword>
<feature type="domain" description="Methyl-accepting transducer" evidence="6">
    <location>
        <begin position="256"/>
        <end position="485"/>
    </location>
</feature>
<feature type="transmembrane region" description="Helical" evidence="5">
    <location>
        <begin position="42"/>
        <end position="60"/>
    </location>
</feature>
<keyword evidence="4" id="KW-0175">Coiled coil</keyword>
<dbReference type="PANTHER" id="PTHR43531:SF11">
    <property type="entry name" value="METHYL-ACCEPTING CHEMOTAXIS PROTEIN 3"/>
    <property type="match status" value="1"/>
</dbReference>
<feature type="transmembrane region" description="Helical" evidence="5">
    <location>
        <begin position="17"/>
        <end position="36"/>
    </location>
</feature>
<dbReference type="SUPFAM" id="SSF58104">
    <property type="entry name" value="Methyl-accepting chemotaxis protein (MCP) signaling domain"/>
    <property type="match status" value="1"/>
</dbReference>
<evidence type="ECO:0000259" key="6">
    <source>
        <dbReference type="PROSITE" id="PS50111"/>
    </source>
</evidence>
<keyword evidence="5" id="KW-0472">Membrane</keyword>
<evidence type="ECO:0000256" key="3">
    <source>
        <dbReference type="PROSITE-ProRule" id="PRU00284"/>
    </source>
</evidence>
<sequence>MNTDLSLEGLRHVGMRLVAGLIAALAAVACVMVIILQVTDKWPAALLALLLAAYPAALVSQRRTDASARMTVSITVVAMPALLLFLSEGLVWQTDLHMLFFALLAAASILCDWKALAAATAVVATHHLGLGMIMPQWLFSGDGSLARIALHAIILVVEAATLIWVAQRIVALVDANDAQAIQREKAAEALAAERAEQARIVQTVTTSLGKSLTALAAGSLTERIIADFPSDYALLKRDYNDAVSSVHGTVVAVSDSAAKIRSGSSEIARASEDLARRTESTAASLEEASAALIQIEGRLKATAASAQNTVARADQAMMTVDSGRTTARTAMHAMDDVSGSAKGIDDVIAGLDKIAFQTRVLAMNAAVEAGRAGDAGRGFAVVADLVSALAMRAEEEAKRARDQLGITQSQIVTAVEAVGKLDTAFAAIAGDVGAVTDLLSGMASDNQGQSTAMSEITSAVSAMDAATQQNASMVEQTSAAARNLTHEVDNLASAAARFDVDGGDPRHALARREGVARPSELV</sequence>
<comment type="caution">
    <text evidence="8">The sequence shown here is derived from an EMBL/GenBank/DDBJ whole genome shotgun (WGS) entry which is preliminary data.</text>
</comment>
<dbReference type="Gene3D" id="1.10.287.950">
    <property type="entry name" value="Methyl-accepting chemotaxis protein"/>
    <property type="match status" value="1"/>
</dbReference>
<feature type="transmembrane region" description="Helical" evidence="5">
    <location>
        <begin position="145"/>
        <end position="166"/>
    </location>
</feature>
<dbReference type="InterPro" id="IPR003660">
    <property type="entry name" value="HAMP_dom"/>
</dbReference>
<accession>A0ABQ1JM14</accession>
<evidence type="ECO:0000256" key="4">
    <source>
        <dbReference type="SAM" id="Coils"/>
    </source>
</evidence>
<dbReference type="EMBL" id="BMGD01000004">
    <property type="protein sequence ID" value="GGB69637.1"/>
    <property type="molecule type" value="Genomic_DNA"/>
</dbReference>
<protein>
    <submittedName>
        <fullName evidence="8">Methyl-accepting chemotaxis protein</fullName>
    </submittedName>
</protein>
<dbReference type="Proteomes" id="UP000614261">
    <property type="component" value="Unassembled WGS sequence"/>
</dbReference>
<dbReference type="SMART" id="SM00283">
    <property type="entry name" value="MA"/>
    <property type="match status" value="1"/>
</dbReference>
<evidence type="ECO:0000256" key="1">
    <source>
        <dbReference type="ARBA" id="ARBA00022500"/>
    </source>
</evidence>
<dbReference type="PANTHER" id="PTHR43531">
    <property type="entry name" value="PROTEIN ICFG"/>
    <property type="match status" value="1"/>
</dbReference>
<evidence type="ECO:0000313" key="8">
    <source>
        <dbReference type="EMBL" id="GGB69637.1"/>
    </source>
</evidence>
<keyword evidence="5" id="KW-0812">Transmembrane</keyword>
<dbReference type="InterPro" id="IPR004089">
    <property type="entry name" value="MCPsignal_dom"/>
</dbReference>
<dbReference type="PROSITE" id="PS50111">
    <property type="entry name" value="CHEMOTAXIS_TRANSDUC_2"/>
    <property type="match status" value="1"/>
</dbReference>
<proteinExistence type="inferred from homology"/>
<dbReference type="RefSeq" id="WP_188514865.1">
    <property type="nucleotide sequence ID" value="NZ_BMGD01000004.1"/>
</dbReference>
<organism evidence="8 9">
    <name type="scientific">Blastomonas aquatica</name>
    <dbReference type="NCBI Taxonomy" id="1510276"/>
    <lineage>
        <taxon>Bacteria</taxon>
        <taxon>Pseudomonadati</taxon>
        <taxon>Pseudomonadota</taxon>
        <taxon>Alphaproteobacteria</taxon>
        <taxon>Sphingomonadales</taxon>
        <taxon>Sphingomonadaceae</taxon>
        <taxon>Blastomonas</taxon>
    </lineage>
</organism>
<comment type="similarity">
    <text evidence="2">Belongs to the methyl-accepting chemotaxis (MCP) protein family.</text>
</comment>
<feature type="transmembrane region" description="Helical" evidence="5">
    <location>
        <begin position="98"/>
        <end position="124"/>
    </location>
</feature>
<evidence type="ECO:0000259" key="7">
    <source>
        <dbReference type="PROSITE" id="PS50885"/>
    </source>
</evidence>
<name>A0ABQ1JM14_9SPHN</name>